<organism evidence="1 2">
    <name type="scientific">Trifolium pratense</name>
    <name type="common">Red clover</name>
    <dbReference type="NCBI Taxonomy" id="57577"/>
    <lineage>
        <taxon>Eukaryota</taxon>
        <taxon>Viridiplantae</taxon>
        <taxon>Streptophyta</taxon>
        <taxon>Embryophyta</taxon>
        <taxon>Tracheophyta</taxon>
        <taxon>Spermatophyta</taxon>
        <taxon>Magnoliopsida</taxon>
        <taxon>eudicotyledons</taxon>
        <taxon>Gunneridae</taxon>
        <taxon>Pentapetalae</taxon>
        <taxon>rosids</taxon>
        <taxon>fabids</taxon>
        <taxon>Fabales</taxon>
        <taxon>Fabaceae</taxon>
        <taxon>Papilionoideae</taxon>
        <taxon>50 kb inversion clade</taxon>
        <taxon>NPAAA clade</taxon>
        <taxon>Hologalegina</taxon>
        <taxon>IRL clade</taxon>
        <taxon>Trifolieae</taxon>
        <taxon>Trifolium</taxon>
    </lineage>
</organism>
<name>A0ACB0KWY6_TRIPR</name>
<accession>A0ACB0KWY6</accession>
<proteinExistence type="predicted"/>
<dbReference type="Proteomes" id="UP001177021">
    <property type="component" value="Unassembled WGS sequence"/>
</dbReference>
<comment type="caution">
    <text evidence="1">The sequence shown here is derived from an EMBL/GenBank/DDBJ whole genome shotgun (WGS) entry which is preliminary data.</text>
</comment>
<reference evidence="1" key="1">
    <citation type="submission" date="2023-10" db="EMBL/GenBank/DDBJ databases">
        <authorList>
            <person name="Rodriguez Cubillos JULIANA M."/>
            <person name="De Vega J."/>
        </authorList>
    </citation>
    <scope>NUCLEOTIDE SEQUENCE</scope>
</reference>
<gene>
    <name evidence="1" type="ORF">MILVUS5_LOCUS27332</name>
</gene>
<protein>
    <submittedName>
        <fullName evidence="1">Uncharacterized protein</fullName>
    </submittedName>
</protein>
<evidence type="ECO:0000313" key="1">
    <source>
        <dbReference type="EMBL" id="CAJ2661648.1"/>
    </source>
</evidence>
<keyword evidence="2" id="KW-1185">Reference proteome</keyword>
<dbReference type="EMBL" id="CASHSV030000409">
    <property type="protein sequence ID" value="CAJ2661648.1"/>
    <property type="molecule type" value="Genomic_DNA"/>
</dbReference>
<evidence type="ECO:0000313" key="2">
    <source>
        <dbReference type="Proteomes" id="UP001177021"/>
    </source>
</evidence>
<sequence length="283" mass="32450">MVWFSFISITICIVQSKDYRRRHRNFNRRQQQTFEHSHRQFDNWNQNSKEKDEGFGIGSGEENHVNRDTAKLGSEFKRYVSFYFTNFLYQLSNFYLRKGFEVCGMLEDVFVPKKRNKCGQPFGLVKFSNVRDITKLLRALNNVYFGHYCVRARVASFDRNDVTASQRMETERLGLTKGNVKPAIKECIDTDPRTVNLNGNDIRIKSMGPQAKKGVGRDAGPVKGGSGDPGAVRVGDIDVSLGARKEKVTRHNDQGDPEVRHHIDTMVENFAKGMEEDDEIRSL</sequence>